<evidence type="ECO:0000313" key="1">
    <source>
        <dbReference type="EMBL" id="KPL50958.1"/>
    </source>
</evidence>
<comment type="caution">
    <text evidence="1">The sequence shown here is derived from an EMBL/GenBank/DDBJ whole genome shotgun (WGS) entry which is preliminary data.</text>
</comment>
<reference evidence="1 2" key="2">
    <citation type="submission" date="2015-10" db="EMBL/GenBank/DDBJ databases">
        <title>Draft Genome Sequence of Prosthecomicrobium hirschii ATCC 27832.</title>
        <authorList>
            <person name="Daniel J."/>
            <person name="Givan S.A."/>
            <person name="Brun Y.V."/>
            <person name="Brown P.J."/>
        </authorList>
    </citation>
    <scope>NUCLEOTIDE SEQUENCE [LARGE SCALE GENOMIC DNA]</scope>
    <source>
        <strain evidence="1 2">16</strain>
    </source>
</reference>
<protein>
    <recommendedName>
        <fullName evidence="3">Sulfotransferase domain-containing protein</fullName>
    </recommendedName>
</protein>
<gene>
    <name evidence="1" type="ORF">ABB55_00905</name>
</gene>
<dbReference type="InterPro" id="IPR027417">
    <property type="entry name" value="P-loop_NTPase"/>
</dbReference>
<evidence type="ECO:0008006" key="3">
    <source>
        <dbReference type="Google" id="ProtNLM"/>
    </source>
</evidence>
<sequence>MARTLYLHIGMPKTGSTSIQESFDAHRAELSAAGINYLDFGPSHSKVFLALFSPKKMKLRARVTKHLGADTAMTDYSLDDLEQAFKTQLTLPNAGITIASGEMLFRFSKTQCRDLHRFLSPHFDTIRVVAYLREPLSLANSRAQQNVKGARGTLGEMADLAAIHAGRSPLVPHYREHVETWASVFGQDAMILREFDRKQFVGGDLLVDFCHVVGVPDTLHAALAGIWTKTARNAETILILDSYLRRSREGHRPAFAPLRDRLEDVPGSHFSLPEPVLRAVMQAVEADVAWLRAETGHPFFAGADPAKVAGAAAWSDETRAALAGILGSPVAPIDRADPVAAQAAIDRLTDQLAAVVGPSRRAGGKYDRGRLGPALERIANLVRFALRRLKRAVRR</sequence>
<dbReference type="EMBL" id="LJYW01000001">
    <property type="protein sequence ID" value="KPL50958.1"/>
    <property type="molecule type" value="Genomic_DNA"/>
</dbReference>
<accession>A0A0P6VYT2</accession>
<reference evidence="1 2" key="1">
    <citation type="submission" date="2015-09" db="EMBL/GenBank/DDBJ databases">
        <authorList>
            <person name="Jackson K.R."/>
            <person name="Lunt B.L."/>
            <person name="Fisher J.N.B."/>
            <person name="Gardner A.V."/>
            <person name="Bailey M.E."/>
            <person name="Deus L.M."/>
            <person name="Earl A.S."/>
            <person name="Gibby P.D."/>
            <person name="Hartmann K.A."/>
            <person name="Liu J.E."/>
            <person name="Manci A.M."/>
            <person name="Nielsen D.A."/>
            <person name="Solomon M.B."/>
            <person name="Breakwell D.P."/>
            <person name="Burnett S.H."/>
            <person name="Grose J.H."/>
        </authorList>
    </citation>
    <scope>NUCLEOTIDE SEQUENCE [LARGE SCALE GENOMIC DNA]</scope>
    <source>
        <strain evidence="1 2">16</strain>
    </source>
</reference>
<proteinExistence type="predicted"/>
<dbReference type="RefSeq" id="WP_054357121.1">
    <property type="nucleotide sequence ID" value="NZ_LJYW01000001.1"/>
</dbReference>
<evidence type="ECO:0000313" key="2">
    <source>
        <dbReference type="Proteomes" id="UP000048984"/>
    </source>
</evidence>
<organism evidence="1 2">
    <name type="scientific">Prosthecodimorpha hirschii</name>
    <dbReference type="NCBI Taxonomy" id="665126"/>
    <lineage>
        <taxon>Bacteria</taxon>
        <taxon>Pseudomonadati</taxon>
        <taxon>Pseudomonadota</taxon>
        <taxon>Alphaproteobacteria</taxon>
        <taxon>Hyphomicrobiales</taxon>
        <taxon>Ancalomicrobiaceae</taxon>
        <taxon>Prosthecodimorpha</taxon>
    </lineage>
</organism>
<dbReference type="STRING" id="665126.ABB55_00905"/>
<dbReference type="AlphaFoldDB" id="A0A0P6VYT2"/>
<dbReference type="Proteomes" id="UP000048984">
    <property type="component" value="Unassembled WGS sequence"/>
</dbReference>
<dbReference type="SUPFAM" id="SSF52540">
    <property type="entry name" value="P-loop containing nucleoside triphosphate hydrolases"/>
    <property type="match status" value="1"/>
</dbReference>
<keyword evidence="2" id="KW-1185">Reference proteome</keyword>
<name>A0A0P6VYT2_9HYPH</name>
<dbReference type="Gene3D" id="3.40.50.300">
    <property type="entry name" value="P-loop containing nucleotide triphosphate hydrolases"/>
    <property type="match status" value="1"/>
</dbReference>